<feature type="region of interest" description="Disordered" evidence="1">
    <location>
        <begin position="1"/>
        <end position="22"/>
    </location>
</feature>
<accession>A0A8S1HJH0</accession>
<organism evidence="2 3">
    <name type="scientific">Caenorhabditis auriculariae</name>
    <dbReference type="NCBI Taxonomy" id="2777116"/>
    <lineage>
        <taxon>Eukaryota</taxon>
        <taxon>Metazoa</taxon>
        <taxon>Ecdysozoa</taxon>
        <taxon>Nematoda</taxon>
        <taxon>Chromadorea</taxon>
        <taxon>Rhabditida</taxon>
        <taxon>Rhabditina</taxon>
        <taxon>Rhabditomorpha</taxon>
        <taxon>Rhabditoidea</taxon>
        <taxon>Rhabditidae</taxon>
        <taxon>Peloderinae</taxon>
        <taxon>Caenorhabditis</taxon>
    </lineage>
</organism>
<reference evidence="2" key="1">
    <citation type="submission" date="2020-10" db="EMBL/GenBank/DDBJ databases">
        <authorList>
            <person name="Kikuchi T."/>
        </authorList>
    </citation>
    <scope>NUCLEOTIDE SEQUENCE</scope>
    <source>
        <strain evidence="2">NKZ352</strain>
    </source>
</reference>
<name>A0A8S1HJH0_9PELO</name>
<sequence length="66" mass="7628">MLEGRVTYSADTHDEREVGQTTRQKRSRLLSFFRQERHVWRIDHGLLPLPAAILSVAGRSFVVQHA</sequence>
<evidence type="ECO:0000313" key="2">
    <source>
        <dbReference type="EMBL" id="CAD6194531.1"/>
    </source>
</evidence>
<comment type="caution">
    <text evidence="2">The sequence shown here is derived from an EMBL/GenBank/DDBJ whole genome shotgun (WGS) entry which is preliminary data.</text>
</comment>
<keyword evidence="3" id="KW-1185">Reference proteome</keyword>
<gene>
    <name evidence="2" type="ORF">CAUJ_LOCUS10450</name>
</gene>
<proteinExistence type="predicted"/>
<evidence type="ECO:0000313" key="3">
    <source>
        <dbReference type="Proteomes" id="UP000835052"/>
    </source>
</evidence>
<evidence type="ECO:0000256" key="1">
    <source>
        <dbReference type="SAM" id="MobiDB-lite"/>
    </source>
</evidence>
<dbReference type="Proteomes" id="UP000835052">
    <property type="component" value="Unassembled WGS sequence"/>
</dbReference>
<protein>
    <submittedName>
        <fullName evidence="2">Uncharacterized protein</fullName>
    </submittedName>
</protein>
<dbReference type="AlphaFoldDB" id="A0A8S1HJH0"/>
<dbReference type="EMBL" id="CAJGYM010000045">
    <property type="protein sequence ID" value="CAD6194531.1"/>
    <property type="molecule type" value="Genomic_DNA"/>
</dbReference>